<sequence length="110" mass="12162">MPLIFTVRHATHRRRPRLPDQDKTSKDDYAQTQTIERSSLRQTKTLNTPNFPLSSPPSHPSFSQPNPNVVSNQGARLPDYRGVRRCLKAVLAPPVDPHGVGAFAHGMGVA</sequence>
<proteinExistence type="predicted"/>
<evidence type="ECO:0000256" key="1">
    <source>
        <dbReference type="SAM" id="MobiDB-lite"/>
    </source>
</evidence>
<dbReference type="EMBL" id="JASAOK010000043">
    <property type="protein sequence ID" value="KAK6215293.1"/>
    <property type="molecule type" value="Genomic_DNA"/>
</dbReference>
<feature type="compositionally biased region" description="Basic and acidic residues" evidence="1">
    <location>
        <begin position="17"/>
        <end position="29"/>
    </location>
</feature>
<reference evidence="2 3" key="1">
    <citation type="submission" date="2023-04" db="EMBL/GenBank/DDBJ databases">
        <title>Colletotrichum tabacum stain YC1 causing leaf anthracnose on Nicotiana tabacum(L.) cv.</title>
        <authorList>
            <person name="Ji Z."/>
            <person name="Wang M."/>
            <person name="Zhang J."/>
            <person name="Wang N."/>
            <person name="Zhou Z."/>
        </authorList>
    </citation>
    <scope>NUCLEOTIDE SEQUENCE [LARGE SCALE GENOMIC DNA]</scope>
    <source>
        <strain evidence="2 3">YC1</strain>
    </source>
</reference>
<dbReference type="AlphaFoldDB" id="A0AAV9T7R4"/>
<protein>
    <submittedName>
        <fullName evidence="2">Uncharacterized protein</fullName>
    </submittedName>
</protein>
<feature type="compositionally biased region" description="Polar residues" evidence="1">
    <location>
        <begin position="30"/>
        <end position="48"/>
    </location>
</feature>
<dbReference type="Proteomes" id="UP001327957">
    <property type="component" value="Unassembled WGS sequence"/>
</dbReference>
<organism evidence="2 3">
    <name type="scientific">Colletotrichum tabaci</name>
    <dbReference type="NCBI Taxonomy" id="1209068"/>
    <lineage>
        <taxon>Eukaryota</taxon>
        <taxon>Fungi</taxon>
        <taxon>Dikarya</taxon>
        <taxon>Ascomycota</taxon>
        <taxon>Pezizomycotina</taxon>
        <taxon>Sordariomycetes</taxon>
        <taxon>Hypocreomycetidae</taxon>
        <taxon>Glomerellales</taxon>
        <taxon>Glomerellaceae</taxon>
        <taxon>Colletotrichum</taxon>
        <taxon>Colletotrichum destructivum species complex</taxon>
    </lineage>
</organism>
<gene>
    <name evidence="2" type="ORF">QIS74_08312</name>
</gene>
<accession>A0AAV9T7R4</accession>
<comment type="caution">
    <text evidence="2">The sequence shown here is derived from an EMBL/GenBank/DDBJ whole genome shotgun (WGS) entry which is preliminary data.</text>
</comment>
<keyword evidence="3" id="KW-1185">Reference proteome</keyword>
<evidence type="ECO:0000313" key="2">
    <source>
        <dbReference type="EMBL" id="KAK6215293.1"/>
    </source>
</evidence>
<feature type="region of interest" description="Disordered" evidence="1">
    <location>
        <begin position="1"/>
        <end position="75"/>
    </location>
</feature>
<name>A0AAV9T7R4_9PEZI</name>
<evidence type="ECO:0000313" key="3">
    <source>
        <dbReference type="Proteomes" id="UP001327957"/>
    </source>
</evidence>